<dbReference type="InterPro" id="IPR028098">
    <property type="entry name" value="Glyco_trans_4-like_N"/>
</dbReference>
<gene>
    <name evidence="3" type="ordered locus">Hneap_0138</name>
</gene>
<dbReference type="InterPro" id="IPR050194">
    <property type="entry name" value="Glycosyltransferase_grp1"/>
</dbReference>
<feature type="domain" description="Glycosyltransferase subfamily 4-like N-terminal" evidence="2">
    <location>
        <begin position="14"/>
        <end position="177"/>
    </location>
</feature>
<keyword evidence="4" id="KW-1185">Reference proteome</keyword>
<dbReference type="CDD" id="cd03814">
    <property type="entry name" value="GT4-like"/>
    <property type="match status" value="1"/>
</dbReference>
<organism evidence="3 4">
    <name type="scientific">Halothiobacillus neapolitanus (strain ATCC 23641 / DSM 15147 / CIP 104769 / NCIMB 8539 / c2)</name>
    <name type="common">Thiobacillus neapolitanus</name>
    <dbReference type="NCBI Taxonomy" id="555778"/>
    <lineage>
        <taxon>Bacteria</taxon>
        <taxon>Pseudomonadati</taxon>
        <taxon>Pseudomonadota</taxon>
        <taxon>Gammaproteobacteria</taxon>
        <taxon>Chromatiales</taxon>
        <taxon>Halothiobacillaceae</taxon>
        <taxon>Halothiobacillus</taxon>
    </lineage>
</organism>
<evidence type="ECO:0000313" key="4">
    <source>
        <dbReference type="Proteomes" id="UP000009102"/>
    </source>
</evidence>
<dbReference type="STRING" id="555778.Hneap_0138"/>
<dbReference type="CAZy" id="GT4">
    <property type="family name" value="Glycosyltransferase Family 4"/>
</dbReference>
<evidence type="ECO:0000313" key="3">
    <source>
        <dbReference type="EMBL" id="ACX95002.1"/>
    </source>
</evidence>
<evidence type="ECO:0000259" key="2">
    <source>
        <dbReference type="Pfam" id="PF13439"/>
    </source>
</evidence>
<sequence>MYISLVTETFDPDINGVATTLKQIHSALLSSGHRVQLVCPRGKTARVLDDMLEVPGLALPFYTDVRLGLPVGRRLKRRWQNERPDLVHIATEGPLGYAALRTAKALGLPITSSLHTNFHTYMRFYRVGWLAAPVMRYLKWFHNRTARTFIPTGQQAEALGLSGFDRLAVLGRGVDTALFNPERRDAALRAQWSQHSGRAAGDESKVALHVGRLAPEKNLDLLLQTFNAMRVAQPDMIGVVVGDGPERARLEKALPWVIFTGMKRGAQLARHYASADLFIFPSQTETFGNVLLEAMACGLICVSFDYAAGKHLIHDGKNGYLVPLGDDARFIKAAVDLIRVDGPEIRQMGSRARDVAATYDWTRVTRAFEQHLKDVLQVESAQSASDEQPALQGSGRSTNQGKTGV</sequence>
<name>D0KWK5_HALNC</name>
<dbReference type="Gene3D" id="3.40.50.2000">
    <property type="entry name" value="Glycogen Phosphorylase B"/>
    <property type="match status" value="2"/>
</dbReference>
<keyword evidence="3" id="KW-0808">Transferase</keyword>
<protein>
    <submittedName>
        <fullName evidence="3">Glycosyl transferase group 1</fullName>
    </submittedName>
</protein>
<dbReference type="eggNOG" id="COG0438">
    <property type="taxonomic scope" value="Bacteria"/>
</dbReference>
<accession>D0KWK5</accession>
<feature type="compositionally biased region" description="Polar residues" evidence="1">
    <location>
        <begin position="394"/>
        <end position="405"/>
    </location>
</feature>
<dbReference type="Pfam" id="PF13692">
    <property type="entry name" value="Glyco_trans_1_4"/>
    <property type="match status" value="1"/>
</dbReference>
<evidence type="ECO:0000256" key="1">
    <source>
        <dbReference type="SAM" id="MobiDB-lite"/>
    </source>
</evidence>
<proteinExistence type="predicted"/>
<feature type="region of interest" description="Disordered" evidence="1">
    <location>
        <begin position="380"/>
        <end position="405"/>
    </location>
</feature>
<dbReference type="Proteomes" id="UP000009102">
    <property type="component" value="Chromosome"/>
</dbReference>
<dbReference type="EMBL" id="CP001801">
    <property type="protein sequence ID" value="ACX95002.1"/>
    <property type="molecule type" value="Genomic_DNA"/>
</dbReference>
<dbReference type="Pfam" id="PF13439">
    <property type="entry name" value="Glyco_transf_4"/>
    <property type="match status" value="1"/>
</dbReference>
<dbReference type="HOGENOM" id="CLU_009583_2_0_6"/>
<dbReference type="PANTHER" id="PTHR45947">
    <property type="entry name" value="SULFOQUINOVOSYL TRANSFERASE SQD2"/>
    <property type="match status" value="1"/>
</dbReference>
<reference evidence="3 4" key="1">
    <citation type="submission" date="2009-10" db="EMBL/GenBank/DDBJ databases">
        <title>Complete sequence of Halothiobacillus neapolitanus c2.</title>
        <authorList>
            <consortium name="US DOE Joint Genome Institute"/>
            <person name="Lucas S."/>
            <person name="Copeland A."/>
            <person name="Lapidus A."/>
            <person name="Glavina del Rio T."/>
            <person name="Tice H."/>
            <person name="Bruce D."/>
            <person name="Goodwin L."/>
            <person name="Pitluck S."/>
            <person name="Davenport K."/>
            <person name="Brettin T."/>
            <person name="Detter J.C."/>
            <person name="Han C."/>
            <person name="Tapia R."/>
            <person name="Larimer F."/>
            <person name="Land M."/>
            <person name="Hauser L."/>
            <person name="Kyrpides N."/>
            <person name="Mikhailova N."/>
            <person name="Kerfeld C."/>
            <person name="Cannon G."/>
            <person name="Heinhort S."/>
        </authorList>
    </citation>
    <scope>NUCLEOTIDE SEQUENCE [LARGE SCALE GENOMIC DNA]</scope>
    <source>
        <strain evidence="4">ATCC 23641 / c2</strain>
    </source>
</reference>
<dbReference type="SUPFAM" id="SSF53756">
    <property type="entry name" value="UDP-Glycosyltransferase/glycogen phosphorylase"/>
    <property type="match status" value="1"/>
</dbReference>
<dbReference type="KEGG" id="hna:Hneap_0138"/>
<dbReference type="AlphaFoldDB" id="D0KWK5"/>
<dbReference type="PANTHER" id="PTHR45947:SF3">
    <property type="entry name" value="SULFOQUINOVOSYL TRANSFERASE SQD2"/>
    <property type="match status" value="1"/>
</dbReference>
<dbReference type="GO" id="GO:0016757">
    <property type="term" value="F:glycosyltransferase activity"/>
    <property type="evidence" value="ECO:0007669"/>
    <property type="project" value="UniProtKB-ARBA"/>
</dbReference>